<evidence type="ECO:0000313" key="5">
    <source>
        <dbReference type="Proteomes" id="UP000648663"/>
    </source>
</evidence>
<dbReference type="AlphaFoldDB" id="A0A846LSE2"/>
<proteinExistence type="predicted"/>
<evidence type="ECO:0008006" key="6">
    <source>
        <dbReference type="Google" id="ProtNLM"/>
    </source>
</evidence>
<dbReference type="RefSeq" id="WP_188959647.1">
    <property type="nucleotide sequence ID" value="NZ_BAABJU010000003.1"/>
</dbReference>
<dbReference type="EMBL" id="BMMI01000007">
    <property type="protein sequence ID" value="GGL76774.1"/>
    <property type="molecule type" value="Genomic_DNA"/>
</dbReference>
<feature type="transmembrane region" description="Helical" evidence="1">
    <location>
        <begin position="148"/>
        <end position="174"/>
    </location>
</feature>
<name>A0A846LSE2_9ACTN</name>
<protein>
    <recommendedName>
        <fullName evidence="6">Integral membrane protein</fullName>
    </recommendedName>
</protein>
<comment type="caution">
    <text evidence="3">The sequence shown here is derived from an EMBL/GenBank/DDBJ whole genome shotgun (WGS) entry which is preliminary data.</text>
</comment>
<evidence type="ECO:0000256" key="1">
    <source>
        <dbReference type="SAM" id="Phobius"/>
    </source>
</evidence>
<reference evidence="5" key="2">
    <citation type="journal article" date="2019" name="Int. J. Syst. Evol. Microbiol.">
        <title>The Global Catalogue of Microorganisms (GCM) 10K type strain sequencing project: providing services to taxonomists for standard genome sequencing and annotation.</title>
        <authorList>
            <consortium name="The Broad Institute Genomics Platform"/>
            <consortium name="The Broad Institute Genome Sequencing Center for Infectious Disease"/>
            <person name="Wu L."/>
            <person name="Ma J."/>
        </authorList>
    </citation>
    <scope>NUCLEOTIDE SEQUENCE [LARGE SCALE GENOMIC DNA]</scope>
    <source>
        <strain evidence="5">CGMCC 4.5581</strain>
    </source>
</reference>
<dbReference type="EMBL" id="JAAMPA010000002">
    <property type="protein sequence ID" value="NIH69192.1"/>
    <property type="molecule type" value="Genomic_DNA"/>
</dbReference>
<sequence length="212" mass="22254">MADQPELADQPGAARRALRRAALGSGPLKRRSDRIELASRLLTAVALVLAVPVALVVGIAVGADTAALARERAAAASQQEAVLLADAAGPDGSGMFTAPVRATWPAPDGSVREGLVHAPSDARAGDRVEIWVDRDGQRTRPPMDVADVGAVAVVSGLVTLLVVAATATGGHLLVCRVLWLRRAREWEEQWCAVEPLWSGRRRPPAPPGSPVR</sequence>
<keyword evidence="5" id="KW-1185">Reference proteome</keyword>
<gene>
    <name evidence="3" type="ORF">FB380_003680</name>
    <name evidence="2" type="ORF">GCM10011589_36080</name>
</gene>
<organism evidence="3 4">
    <name type="scientific">Modestobacter marinus</name>
    <dbReference type="NCBI Taxonomy" id="477641"/>
    <lineage>
        <taxon>Bacteria</taxon>
        <taxon>Bacillati</taxon>
        <taxon>Actinomycetota</taxon>
        <taxon>Actinomycetes</taxon>
        <taxon>Geodermatophilales</taxon>
        <taxon>Geodermatophilaceae</taxon>
        <taxon>Modestobacter</taxon>
    </lineage>
</organism>
<reference evidence="2" key="1">
    <citation type="journal article" date="2014" name="Int. J. Syst. Evol. Microbiol.">
        <title>Complete genome of a new Firmicutes species belonging to the dominant human colonic microbiota ('Ruminococcus bicirculans') reveals two chromosomes and a selective capacity to utilize plant glucans.</title>
        <authorList>
            <consortium name="NISC Comparative Sequencing Program"/>
            <person name="Wegmann U."/>
            <person name="Louis P."/>
            <person name="Goesmann A."/>
            <person name="Henrissat B."/>
            <person name="Duncan S.H."/>
            <person name="Flint H.J."/>
        </authorList>
    </citation>
    <scope>NUCLEOTIDE SEQUENCE</scope>
    <source>
        <strain evidence="2">CGMCC 4.5581</strain>
    </source>
</reference>
<evidence type="ECO:0000313" key="3">
    <source>
        <dbReference type="EMBL" id="NIH69192.1"/>
    </source>
</evidence>
<accession>A0A846LSE2</accession>
<dbReference type="InterPro" id="IPR039708">
    <property type="entry name" value="MT1774/Rv1733c-like"/>
</dbReference>
<dbReference type="PANTHER" id="PTHR42305">
    <property type="entry name" value="MEMBRANE PROTEIN RV1733C-RELATED"/>
    <property type="match status" value="1"/>
</dbReference>
<dbReference type="Proteomes" id="UP000648663">
    <property type="component" value="Unassembled WGS sequence"/>
</dbReference>
<evidence type="ECO:0000313" key="2">
    <source>
        <dbReference type="EMBL" id="GGL76774.1"/>
    </source>
</evidence>
<dbReference type="Proteomes" id="UP000552836">
    <property type="component" value="Unassembled WGS sequence"/>
</dbReference>
<reference evidence="3 4" key="3">
    <citation type="submission" date="2020-02" db="EMBL/GenBank/DDBJ databases">
        <title>Sequencing the genomes of 1000 actinobacteria strains.</title>
        <authorList>
            <person name="Klenk H.-P."/>
        </authorList>
    </citation>
    <scope>NUCLEOTIDE SEQUENCE [LARGE SCALE GENOMIC DNA]</scope>
    <source>
        <strain evidence="3 4">DSM 45201</strain>
    </source>
</reference>
<keyword evidence="1" id="KW-1133">Transmembrane helix</keyword>
<evidence type="ECO:0000313" key="4">
    <source>
        <dbReference type="Proteomes" id="UP000552836"/>
    </source>
</evidence>
<keyword evidence="1" id="KW-0472">Membrane</keyword>
<reference evidence="2" key="4">
    <citation type="submission" date="2024-05" db="EMBL/GenBank/DDBJ databases">
        <authorList>
            <person name="Sun Q."/>
            <person name="Zhou Y."/>
        </authorList>
    </citation>
    <scope>NUCLEOTIDE SEQUENCE</scope>
    <source>
        <strain evidence="2">CGMCC 4.5581</strain>
    </source>
</reference>
<feature type="transmembrane region" description="Helical" evidence="1">
    <location>
        <begin position="37"/>
        <end position="61"/>
    </location>
</feature>
<keyword evidence="1" id="KW-0812">Transmembrane</keyword>
<dbReference type="PANTHER" id="PTHR42305:SF1">
    <property type="entry name" value="MEMBRANE PROTEIN RV1733C-RELATED"/>
    <property type="match status" value="1"/>
</dbReference>